<proteinExistence type="predicted"/>
<organism evidence="3 4">
    <name type="scientific">Streptomyces harbinensis</name>
    <dbReference type="NCBI Taxonomy" id="1176198"/>
    <lineage>
        <taxon>Bacteria</taxon>
        <taxon>Bacillati</taxon>
        <taxon>Actinomycetota</taxon>
        <taxon>Actinomycetes</taxon>
        <taxon>Kitasatosporales</taxon>
        <taxon>Streptomycetaceae</taxon>
        <taxon>Streptomyces</taxon>
    </lineage>
</organism>
<dbReference type="Pfam" id="PF03756">
    <property type="entry name" value="AfsA"/>
    <property type="match status" value="2"/>
</dbReference>
<evidence type="ECO:0000313" key="3">
    <source>
        <dbReference type="EMBL" id="SFS68849.1"/>
    </source>
</evidence>
<evidence type="ECO:0000256" key="1">
    <source>
        <dbReference type="SAM" id="MobiDB-lite"/>
    </source>
</evidence>
<gene>
    <name evidence="3" type="ORF">SAMN05444716_103506</name>
</gene>
<dbReference type="AlphaFoldDB" id="A0A1I6RVW6"/>
<dbReference type="STRING" id="1176198.SAMN05444716_103506"/>
<dbReference type="InterPro" id="IPR029069">
    <property type="entry name" value="HotDog_dom_sf"/>
</dbReference>
<protein>
    <submittedName>
        <fullName evidence="3">A-factor biosynthesis hotdog domain-containing protein</fullName>
    </submittedName>
</protein>
<reference evidence="4" key="1">
    <citation type="submission" date="2016-10" db="EMBL/GenBank/DDBJ databases">
        <authorList>
            <person name="Varghese N."/>
            <person name="Submissions S."/>
        </authorList>
    </citation>
    <scope>NUCLEOTIDE SEQUENCE [LARGE SCALE GENOMIC DNA]</scope>
    <source>
        <strain evidence="4">CGMCC 4.7047</strain>
    </source>
</reference>
<feature type="region of interest" description="Disordered" evidence="1">
    <location>
        <begin position="1"/>
        <end position="20"/>
    </location>
</feature>
<feature type="region of interest" description="Disordered" evidence="1">
    <location>
        <begin position="179"/>
        <end position="202"/>
    </location>
</feature>
<dbReference type="EMBL" id="FPAB01000003">
    <property type="protein sequence ID" value="SFS68849.1"/>
    <property type="molecule type" value="Genomic_DNA"/>
</dbReference>
<dbReference type="RefSeq" id="WP_019433638.1">
    <property type="nucleotide sequence ID" value="NZ_CP054938.1"/>
</dbReference>
<evidence type="ECO:0000313" key="4">
    <source>
        <dbReference type="Proteomes" id="UP000198873"/>
    </source>
</evidence>
<evidence type="ECO:0000259" key="2">
    <source>
        <dbReference type="Pfam" id="PF03756"/>
    </source>
</evidence>
<dbReference type="InterPro" id="IPR005509">
    <property type="entry name" value="AfsA_hotdog_dom"/>
</dbReference>
<sequence length="316" mass="34034">MCALTLADHQPRQPQPAPDPQLFLQTVPRTLVHRASVAEVLVTGLRDGGQDTFVVGAQWPRGHSYYRAADGRRHDPMLLGECIRQAVLLISHEGMRISLGHHFFSHTTSYEVDPDGARLADRPADIVLTARLAGIKRRGTAVGGFEAAVDCHREGRLIGHGTMTMTCVPKATYRRLRGGRADARAPRPTAAPVPPGTVGRREESDVVLAGTGVEGVWSLRVDPDHPVLFDHPVDHVPGMVVMEAARQAALAALGRPDGLATGCAITFERFVEFGVACLVTAGTPVTHGDGRHTLPVRFTQEDVTVASAEVTLWTGR</sequence>
<accession>A0A1I6RVW6</accession>
<feature type="domain" description="A-factor biosynthesis hotdog" evidence="2">
    <location>
        <begin position="31"/>
        <end position="167"/>
    </location>
</feature>
<feature type="domain" description="A-factor biosynthesis hotdog" evidence="2">
    <location>
        <begin position="198"/>
        <end position="312"/>
    </location>
</feature>
<keyword evidence="4" id="KW-1185">Reference proteome</keyword>
<dbReference type="GO" id="GO:0016740">
    <property type="term" value="F:transferase activity"/>
    <property type="evidence" value="ECO:0007669"/>
    <property type="project" value="InterPro"/>
</dbReference>
<dbReference type="Proteomes" id="UP000198873">
    <property type="component" value="Unassembled WGS sequence"/>
</dbReference>
<dbReference type="NCBIfam" id="NF041195">
    <property type="entry name" value="ScbA_BarX_GamBu"/>
    <property type="match status" value="1"/>
</dbReference>
<dbReference type="InterPro" id="IPR047757">
    <property type="entry name" value="AfsA-like"/>
</dbReference>
<dbReference type="SUPFAM" id="SSF54637">
    <property type="entry name" value="Thioesterase/thiol ester dehydrase-isomerase"/>
    <property type="match status" value="1"/>
</dbReference>
<name>A0A1I6RVW6_9ACTN</name>